<reference evidence="1 2" key="1">
    <citation type="journal article" date="2015" name="Genome Announc.">
        <title>Draft Genome of the Euendolithic (true boring) Cyanobacterium Mastigocoleus testarum strain BC008.</title>
        <authorList>
            <person name="Guida B.S."/>
            <person name="Garcia-Pichel F."/>
        </authorList>
    </citation>
    <scope>NUCLEOTIDE SEQUENCE [LARGE SCALE GENOMIC DNA]</scope>
    <source>
        <strain evidence="1 2">BC008</strain>
    </source>
</reference>
<dbReference type="CDD" id="cd02440">
    <property type="entry name" value="AdoMet_MTases"/>
    <property type="match status" value="1"/>
</dbReference>
<dbReference type="Gene3D" id="3.40.50.150">
    <property type="entry name" value="Vaccinia Virus protein VP39"/>
    <property type="match status" value="1"/>
</dbReference>
<dbReference type="AlphaFoldDB" id="A0A0V7ZXN5"/>
<dbReference type="InterPro" id="IPR029063">
    <property type="entry name" value="SAM-dependent_MTases_sf"/>
</dbReference>
<dbReference type="EMBL" id="LMTZ01000036">
    <property type="protein sequence ID" value="KST69030.1"/>
    <property type="molecule type" value="Genomic_DNA"/>
</dbReference>
<sequence length="218" mass="24429">MNEEKPQLDPHPLSTYVAWAGKRNRDAILAVLREQLPESDGHVLEIASGSGMHLSYFAPHFKHLCFHPSDVDESVFDNIKQLKQEKGIENMRDPVKLDLLDQQTWSNPLEQLFDVIISINILQVAPFEVGEGIVQCSAKLLKPGGFLYMYGPFKVNGEFSSPSNEEFDRQLRSAGVPFWGLKDVADLTAAAKENGLTLKDKLDMPTNNFSLLFSKPLT</sequence>
<accession>A0A0V7ZXN5</accession>
<gene>
    <name evidence="1" type="ORF">BC008_02890</name>
</gene>
<name>A0A0V7ZXN5_9CYAN</name>
<dbReference type="PANTHER" id="PTHR20974:SF0">
    <property type="entry name" value="UPF0585 PROTEIN CG18661"/>
    <property type="match status" value="1"/>
</dbReference>
<evidence type="ECO:0000313" key="2">
    <source>
        <dbReference type="Proteomes" id="UP000053372"/>
    </source>
</evidence>
<proteinExistence type="predicted"/>
<organism evidence="1 2">
    <name type="scientific">Mastigocoleus testarum BC008</name>
    <dbReference type="NCBI Taxonomy" id="371196"/>
    <lineage>
        <taxon>Bacteria</taxon>
        <taxon>Bacillati</taxon>
        <taxon>Cyanobacteriota</taxon>
        <taxon>Cyanophyceae</taxon>
        <taxon>Nostocales</taxon>
        <taxon>Hapalosiphonaceae</taxon>
        <taxon>Mastigocoleus</taxon>
    </lineage>
</organism>
<dbReference type="PANTHER" id="PTHR20974">
    <property type="entry name" value="UPF0585 PROTEIN CG18661"/>
    <property type="match status" value="1"/>
</dbReference>
<keyword evidence="2" id="KW-1185">Reference proteome</keyword>
<dbReference type="OrthoDB" id="450870at2"/>
<dbReference type="RefSeq" id="WP_027846922.1">
    <property type="nucleotide sequence ID" value="NZ_LMTZ01000036.1"/>
</dbReference>
<dbReference type="Pfam" id="PF06080">
    <property type="entry name" value="DUF938"/>
    <property type="match status" value="1"/>
</dbReference>
<protein>
    <recommendedName>
        <fullName evidence="3">SAM-dependent methyltransferase</fullName>
    </recommendedName>
</protein>
<dbReference type="SUPFAM" id="SSF53335">
    <property type="entry name" value="S-adenosyl-L-methionine-dependent methyltransferases"/>
    <property type="match status" value="1"/>
</dbReference>
<comment type="caution">
    <text evidence="1">The sequence shown here is derived from an EMBL/GenBank/DDBJ whole genome shotgun (WGS) entry which is preliminary data.</text>
</comment>
<evidence type="ECO:0008006" key="3">
    <source>
        <dbReference type="Google" id="ProtNLM"/>
    </source>
</evidence>
<evidence type="ECO:0000313" key="1">
    <source>
        <dbReference type="EMBL" id="KST69030.1"/>
    </source>
</evidence>
<dbReference type="InterPro" id="IPR010342">
    <property type="entry name" value="DUF938"/>
</dbReference>
<dbReference type="Proteomes" id="UP000053372">
    <property type="component" value="Unassembled WGS sequence"/>
</dbReference>